<dbReference type="GO" id="GO:0006412">
    <property type="term" value="P:translation"/>
    <property type="evidence" value="ECO:0007669"/>
    <property type="project" value="InterPro"/>
</dbReference>
<dbReference type="GO" id="GO:0003729">
    <property type="term" value="F:mRNA binding"/>
    <property type="evidence" value="ECO:0007669"/>
    <property type="project" value="TreeGrafter"/>
</dbReference>
<sequence>MRTDLKWVNTKGKRLRLVDAKDQVVGRLAAHLSNVLQGKDKPTFAPHKDEGDVVIVKNAQHVSFTGKKWDRKLYRWHTGFPGGLKERQAKDQHERDPVRVLYNAVYGMLPKNKLRKARALKLRLFPGSKHPFEEHPQLVPWEPPPRRIRIREPLPDLEEGYEPMNPDAYLRRFGHMLPESAKQAIRSGHAASGSPPVETSSSELP</sequence>
<evidence type="ECO:0000256" key="5">
    <source>
        <dbReference type="SAM" id="MobiDB-lite"/>
    </source>
</evidence>
<dbReference type="InterPro" id="IPR023563">
    <property type="entry name" value="Ribosomal_uL13_CS"/>
</dbReference>
<dbReference type="InterPro" id="IPR005823">
    <property type="entry name" value="Ribosomal_uL13_bac-type"/>
</dbReference>
<dbReference type="SUPFAM" id="SSF52161">
    <property type="entry name" value="Ribosomal protein L13"/>
    <property type="match status" value="1"/>
</dbReference>
<organism evidence="6 7">
    <name type="scientific">Apatococcus lobatus</name>
    <dbReference type="NCBI Taxonomy" id="904363"/>
    <lineage>
        <taxon>Eukaryota</taxon>
        <taxon>Viridiplantae</taxon>
        <taxon>Chlorophyta</taxon>
        <taxon>core chlorophytes</taxon>
        <taxon>Trebouxiophyceae</taxon>
        <taxon>Chlorellales</taxon>
        <taxon>Chlorellaceae</taxon>
        <taxon>Apatococcus</taxon>
    </lineage>
</organism>
<accession>A0AAW1S6F0</accession>
<dbReference type="PROSITE" id="PS00783">
    <property type="entry name" value="RIBOSOMAL_L13"/>
    <property type="match status" value="1"/>
</dbReference>
<keyword evidence="3 4" id="KW-0687">Ribonucleoprotein</keyword>
<dbReference type="HAMAP" id="MF_01366">
    <property type="entry name" value="Ribosomal_uL13"/>
    <property type="match status" value="1"/>
</dbReference>
<evidence type="ECO:0000256" key="1">
    <source>
        <dbReference type="ARBA" id="ARBA00006227"/>
    </source>
</evidence>
<dbReference type="NCBIfam" id="TIGR01066">
    <property type="entry name" value="rplM_bact"/>
    <property type="match status" value="1"/>
</dbReference>
<dbReference type="GO" id="GO:0017148">
    <property type="term" value="P:negative regulation of translation"/>
    <property type="evidence" value="ECO:0007669"/>
    <property type="project" value="TreeGrafter"/>
</dbReference>
<dbReference type="EMBL" id="JALJOS010000003">
    <property type="protein sequence ID" value="KAK9841542.1"/>
    <property type="molecule type" value="Genomic_DNA"/>
</dbReference>
<dbReference type="GO" id="GO:0003735">
    <property type="term" value="F:structural constituent of ribosome"/>
    <property type="evidence" value="ECO:0007669"/>
    <property type="project" value="InterPro"/>
</dbReference>
<dbReference type="Gene3D" id="3.90.1180.10">
    <property type="entry name" value="Ribosomal protein L13"/>
    <property type="match status" value="1"/>
</dbReference>
<comment type="caution">
    <text evidence="6">The sequence shown here is derived from an EMBL/GenBank/DDBJ whole genome shotgun (WGS) entry which is preliminary data.</text>
</comment>
<dbReference type="AlphaFoldDB" id="A0AAW1S6F0"/>
<dbReference type="Proteomes" id="UP001438707">
    <property type="component" value="Unassembled WGS sequence"/>
</dbReference>
<dbReference type="InterPro" id="IPR005822">
    <property type="entry name" value="Ribosomal_uL13"/>
</dbReference>
<evidence type="ECO:0008006" key="8">
    <source>
        <dbReference type="Google" id="ProtNLM"/>
    </source>
</evidence>
<name>A0AAW1S6F0_9CHLO</name>
<dbReference type="PANTHER" id="PTHR11545">
    <property type="entry name" value="RIBOSOMAL PROTEIN L13"/>
    <property type="match status" value="1"/>
</dbReference>
<dbReference type="PANTHER" id="PTHR11545:SF2">
    <property type="entry name" value="LARGE RIBOSOMAL SUBUNIT PROTEIN UL13M"/>
    <property type="match status" value="1"/>
</dbReference>
<gene>
    <name evidence="6" type="ORF">WJX74_007538</name>
</gene>
<dbReference type="GO" id="GO:0005762">
    <property type="term" value="C:mitochondrial large ribosomal subunit"/>
    <property type="evidence" value="ECO:0007669"/>
    <property type="project" value="TreeGrafter"/>
</dbReference>
<evidence type="ECO:0000256" key="3">
    <source>
        <dbReference type="ARBA" id="ARBA00023274"/>
    </source>
</evidence>
<evidence type="ECO:0000313" key="7">
    <source>
        <dbReference type="Proteomes" id="UP001438707"/>
    </source>
</evidence>
<evidence type="ECO:0000256" key="2">
    <source>
        <dbReference type="ARBA" id="ARBA00022980"/>
    </source>
</evidence>
<proteinExistence type="inferred from homology"/>
<dbReference type="Pfam" id="PF00572">
    <property type="entry name" value="Ribosomal_L13"/>
    <property type="match status" value="1"/>
</dbReference>
<evidence type="ECO:0000313" key="6">
    <source>
        <dbReference type="EMBL" id="KAK9841542.1"/>
    </source>
</evidence>
<protein>
    <recommendedName>
        <fullName evidence="8">50S ribosomal protein L13</fullName>
    </recommendedName>
</protein>
<dbReference type="InterPro" id="IPR036899">
    <property type="entry name" value="Ribosomal_uL13_sf"/>
</dbReference>
<evidence type="ECO:0000256" key="4">
    <source>
        <dbReference type="RuleBase" id="RU003877"/>
    </source>
</evidence>
<comment type="similarity">
    <text evidence="1 4">Belongs to the universal ribosomal protein uL13 family.</text>
</comment>
<keyword evidence="2 4" id="KW-0689">Ribosomal protein</keyword>
<keyword evidence="7" id="KW-1185">Reference proteome</keyword>
<feature type="region of interest" description="Disordered" evidence="5">
    <location>
        <begin position="180"/>
        <end position="205"/>
    </location>
</feature>
<reference evidence="6 7" key="1">
    <citation type="journal article" date="2024" name="Nat. Commun.">
        <title>Phylogenomics reveals the evolutionary origins of lichenization in chlorophyte algae.</title>
        <authorList>
            <person name="Puginier C."/>
            <person name="Libourel C."/>
            <person name="Otte J."/>
            <person name="Skaloud P."/>
            <person name="Haon M."/>
            <person name="Grisel S."/>
            <person name="Petersen M."/>
            <person name="Berrin J.G."/>
            <person name="Delaux P.M."/>
            <person name="Dal Grande F."/>
            <person name="Keller J."/>
        </authorList>
    </citation>
    <scope>NUCLEOTIDE SEQUENCE [LARGE SCALE GENOMIC DNA]</scope>
    <source>
        <strain evidence="6 7">SAG 2145</strain>
    </source>
</reference>
<dbReference type="CDD" id="cd00392">
    <property type="entry name" value="Ribosomal_L13"/>
    <property type="match status" value="1"/>
</dbReference>